<dbReference type="AlphaFoldDB" id="A0AAV6UZZ3"/>
<comment type="caution">
    <text evidence="5">The sequence shown here is derived from an EMBL/GenBank/DDBJ whole genome shotgun (WGS) entry which is preliminary data.</text>
</comment>
<dbReference type="PANTHER" id="PTHR19836">
    <property type="entry name" value="30S RIBOSOMAL PROTEIN S14"/>
    <property type="match status" value="1"/>
</dbReference>
<dbReference type="GO" id="GO:0003735">
    <property type="term" value="F:structural constituent of ribosome"/>
    <property type="evidence" value="ECO:0007669"/>
    <property type="project" value="InterPro"/>
</dbReference>
<dbReference type="SUPFAM" id="SSF57716">
    <property type="entry name" value="Glucocorticoid receptor-like (DNA-binding domain)"/>
    <property type="match status" value="1"/>
</dbReference>
<dbReference type="EMBL" id="JAFNEN010000218">
    <property type="protein sequence ID" value="KAG8189272.1"/>
    <property type="molecule type" value="Genomic_DNA"/>
</dbReference>
<comment type="similarity">
    <text evidence="1">Belongs to the universal ribosomal protein uS14 family.</text>
</comment>
<dbReference type="GO" id="GO:0005763">
    <property type="term" value="C:mitochondrial small ribosomal subunit"/>
    <property type="evidence" value="ECO:0007669"/>
    <property type="project" value="TreeGrafter"/>
</dbReference>
<gene>
    <name evidence="5" type="ORF">JTE90_019032</name>
</gene>
<name>A0AAV6UZZ3_9ARAC</name>
<evidence type="ECO:0000256" key="2">
    <source>
        <dbReference type="ARBA" id="ARBA00022980"/>
    </source>
</evidence>
<organism evidence="5 6">
    <name type="scientific">Oedothorax gibbosus</name>
    <dbReference type="NCBI Taxonomy" id="931172"/>
    <lineage>
        <taxon>Eukaryota</taxon>
        <taxon>Metazoa</taxon>
        <taxon>Ecdysozoa</taxon>
        <taxon>Arthropoda</taxon>
        <taxon>Chelicerata</taxon>
        <taxon>Arachnida</taxon>
        <taxon>Araneae</taxon>
        <taxon>Araneomorphae</taxon>
        <taxon>Entelegynae</taxon>
        <taxon>Araneoidea</taxon>
        <taxon>Linyphiidae</taxon>
        <taxon>Erigoninae</taxon>
        <taxon>Oedothorax</taxon>
    </lineage>
</organism>
<dbReference type="GO" id="GO:0006412">
    <property type="term" value="P:translation"/>
    <property type="evidence" value="ECO:0007669"/>
    <property type="project" value="InterPro"/>
</dbReference>
<reference evidence="5 6" key="1">
    <citation type="journal article" date="2022" name="Nat. Ecol. Evol.">
        <title>A masculinizing supergene underlies an exaggerated male reproductive morph in a spider.</title>
        <authorList>
            <person name="Hendrickx F."/>
            <person name="De Corte Z."/>
            <person name="Sonet G."/>
            <person name="Van Belleghem S.M."/>
            <person name="Kostlbacher S."/>
            <person name="Vangestel C."/>
        </authorList>
    </citation>
    <scope>NUCLEOTIDE SEQUENCE [LARGE SCALE GENOMIC DNA]</scope>
    <source>
        <strain evidence="5">W744_W776</strain>
    </source>
</reference>
<dbReference type="Proteomes" id="UP000827092">
    <property type="component" value="Unassembled WGS sequence"/>
</dbReference>
<dbReference type="PANTHER" id="PTHR19836:SF19">
    <property type="entry name" value="SMALL RIBOSOMAL SUBUNIT PROTEIN US14M"/>
    <property type="match status" value="1"/>
</dbReference>
<protein>
    <recommendedName>
        <fullName evidence="4">28S ribosomal protein S14, mitochondrial</fullName>
    </recommendedName>
</protein>
<dbReference type="Gene3D" id="1.10.287.1480">
    <property type="match status" value="1"/>
</dbReference>
<proteinExistence type="inferred from homology"/>
<sequence length="151" mass="17965">MVSLVRNLLNVFTNPVRNLCGNSFSLLNRQTAFNCNAVLPASVVPQRNKNYYTDWRMIRDVKRRKVVKEYAKLRLQINCIRKNTLLPQEVKDIAQKEIEALPTDSCHTKLHWRCILTSRARGRFKKFRMQRIIWRHFADYNQVSGVERAMW</sequence>
<evidence type="ECO:0000256" key="1">
    <source>
        <dbReference type="ARBA" id="ARBA00009083"/>
    </source>
</evidence>
<evidence type="ECO:0000313" key="6">
    <source>
        <dbReference type="Proteomes" id="UP000827092"/>
    </source>
</evidence>
<keyword evidence="3" id="KW-0687">Ribonucleoprotein</keyword>
<evidence type="ECO:0000256" key="4">
    <source>
        <dbReference type="ARBA" id="ARBA00083755"/>
    </source>
</evidence>
<evidence type="ECO:0000256" key="3">
    <source>
        <dbReference type="ARBA" id="ARBA00023274"/>
    </source>
</evidence>
<keyword evidence="6" id="KW-1185">Reference proteome</keyword>
<dbReference type="FunFam" id="1.10.287.1480:FF:000001">
    <property type="entry name" value="30S ribosomal protein S14"/>
    <property type="match status" value="1"/>
</dbReference>
<dbReference type="InterPro" id="IPR001209">
    <property type="entry name" value="Ribosomal_uS14"/>
</dbReference>
<keyword evidence="2" id="KW-0689">Ribosomal protein</keyword>
<dbReference type="Pfam" id="PF00253">
    <property type="entry name" value="Ribosomal_S14"/>
    <property type="match status" value="1"/>
</dbReference>
<evidence type="ECO:0000313" key="5">
    <source>
        <dbReference type="EMBL" id="KAG8189272.1"/>
    </source>
</evidence>
<accession>A0AAV6UZZ3</accession>